<keyword evidence="2" id="KW-1185">Reference proteome</keyword>
<proteinExistence type="predicted"/>
<comment type="caution">
    <text evidence="1">The sequence shown here is derived from an EMBL/GenBank/DDBJ whole genome shotgun (WGS) entry which is preliminary data.</text>
</comment>
<evidence type="ECO:0000313" key="1">
    <source>
        <dbReference type="EMBL" id="KAG0419303.1"/>
    </source>
</evidence>
<organism evidence="1 2">
    <name type="scientific">Ixodes persulcatus</name>
    <name type="common">Taiga tick</name>
    <dbReference type="NCBI Taxonomy" id="34615"/>
    <lineage>
        <taxon>Eukaryota</taxon>
        <taxon>Metazoa</taxon>
        <taxon>Ecdysozoa</taxon>
        <taxon>Arthropoda</taxon>
        <taxon>Chelicerata</taxon>
        <taxon>Arachnida</taxon>
        <taxon>Acari</taxon>
        <taxon>Parasitiformes</taxon>
        <taxon>Ixodida</taxon>
        <taxon>Ixodoidea</taxon>
        <taxon>Ixodidae</taxon>
        <taxon>Ixodinae</taxon>
        <taxon>Ixodes</taxon>
    </lineage>
</organism>
<reference evidence="1 2" key="1">
    <citation type="journal article" date="2020" name="Cell">
        <title>Large-Scale Comparative Analyses of Tick Genomes Elucidate Their Genetic Diversity and Vector Capacities.</title>
        <authorList>
            <consortium name="Tick Genome and Microbiome Consortium (TIGMIC)"/>
            <person name="Jia N."/>
            <person name="Wang J."/>
            <person name="Shi W."/>
            <person name="Du L."/>
            <person name="Sun Y."/>
            <person name="Zhan W."/>
            <person name="Jiang J.F."/>
            <person name="Wang Q."/>
            <person name="Zhang B."/>
            <person name="Ji P."/>
            <person name="Bell-Sakyi L."/>
            <person name="Cui X.M."/>
            <person name="Yuan T.T."/>
            <person name="Jiang B.G."/>
            <person name="Yang W.F."/>
            <person name="Lam T.T."/>
            <person name="Chang Q.C."/>
            <person name="Ding S.J."/>
            <person name="Wang X.J."/>
            <person name="Zhu J.G."/>
            <person name="Ruan X.D."/>
            <person name="Zhao L."/>
            <person name="Wei J.T."/>
            <person name="Ye R.Z."/>
            <person name="Que T.C."/>
            <person name="Du C.H."/>
            <person name="Zhou Y.H."/>
            <person name="Cheng J.X."/>
            <person name="Dai P.F."/>
            <person name="Guo W.B."/>
            <person name="Han X.H."/>
            <person name="Huang E.J."/>
            <person name="Li L.F."/>
            <person name="Wei W."/>
            <person name="Gao Y.C."/>
            <person name="Liu J.Z."/>
            <person name="Shao H.Z."/>
            <person name="Wang X."/>
            <person name="Wang C.C."/>
            <person name="Yang T.C."/>
            <person name="Huo Q.B."/>
            <person name="Li W."/>
            <person name="Chen H.Y."/>
            <person name="Chen S.E."/>
            <person name="Zhou L.G."/>
            <person name="Ni X.B."/>
            <person name="Tian J.H."/>
            <person name="Sheng Y."/>
            <person name="Liu T."/>
            <person name="Pan Y.S."/>
            <person name="Xia L.Y."/>
            <person name="Li J."/>
            <person name="Zhao F."/>
            <person name="Cao W.C."/>
        </authorList>
    </citation>
    <scope>NUCLEOTIDE SEQUENCE [LARGE SCALE GENOMIC DNA]</scope>
    <source>
        <strain evidence="1">Iper-2018</strain>
    </source>
</reference>
<accession>A0AC60PHA8</accession>
<sequence length="112" mass="12492">MKNEKRPVGQAVGADLRKSEQTPSLTLELGEGVPIDVDLPTTSRDRRRLTKRDGPDPAPADIVLWMNVTKKRRGLNAGPLGVRELMSPLRNERGVEAEYGQNLPSGRRRRQP</sequence>
<evidence type="ECO:0000313" key="2">
    <source>
        <dbReference type="Proteomes" id="UP000805193"/>
    </source>
</evidence>
<name>A0AC60PHA8_IXOPE</name>
<gene>
    <name evidence="1" type="ORF">HPB47_004230</name>
</gene>
<dbReference type="Proteomes" id="UP000805193">
    <property type="component" value="Unassembled WGS sequence"/>
</dbReference>
<dbReference type="EMBL" id="JABSTQ010010641">
    <property type="protein sequence ID" value="KAG0419303.1"/>
    <property type="molecule type" value="Genomic_DNA"/>
</dbReference>
<protein>
    <submittedName>
        <fullName evidence="1">Uncharacterized protein</fullName>
    </submittedName>
</protein>